<dbReference type="InterPro" id="IPR051916">
    <property type="entry name" value="GPI-anchor_lipid_remodeler"/>
</dbReference>
<protein>
    <submittedName>
        <fullName evidence="2">EEP domain-containing protein</fullName>
    </submittedName>
</protein>
<organism evidence="2 3">
    <name type="scientific">Agrobacterium vitis</name>
    <name type="common">Rhizobium vitis</name>
    <dbReference type="NCBI Taxonomy" id="373"/>
    <lineage>
        <taxon>Bacteria</taxon>
        <taxon>Pseudomonadati</taxon>
        <taxon>Pseudomonadota</taxon>
        <taxon>Alphaproteobacteria</taxon>
        <taxon>Hyphomicrobiales</taxon>
        <taxon>Rhizobiaceae</taxon>
        <taxon>Rhizobium/Agrobacterium group</taxon>
        <taxon>Agrobacterium</taxon>
    </lineage>
</organism>
<evidence type="ECO:0000313" key="3">
    <source>
        <dbReference type="Proteomes" id="UP000436911"/>
    </source>
</evidence>
<proteinExistence type="predicted"/>
<accession>A0A368P0S3</accession>
<dbReference type="InterPro" id="IPR036691">
    <property type="entry name" value="Endo/exonu/phosph_ase_sf"/>
</dbReference>
<dbReference type="Gene3D" id="3.60.10.10">
    <property type="entry name" value="Endonuclease/exonuclease/phosphatase"/>
    <property type="match status" value="1"/>
</dbReference>
<evidence type="ECO:0000313" key="2">
    <source>
        <dbReference type="EMBL" id="KAA3527969.1"/>
    </source>
</evidence>
<dbReference type="GO" id="GO:0016020">
    <property type="term" value="C:membrane"/>
    <property type="evidence" value="ECO:0007669"/>
    <property type="project" value="GOC"/>
</dbReference>
<dbReference type="OrthoDB" id="9813425at2"/>
<dbReference type="RefSeq" id="WP_060716287.1">
    <property type="nucleotide sequence ID" value="NZ_CP055266.1"/>
</dbReference>
<comment type="caution">
    <text evidence="2">The sequence shown here is derived from an EMBL/GenBank/DDBJ whole genome shotgun (WGS) entry which is preliminary data.</text>
</comment>
<dbReference type="InterPro" id="IPR005135">
    <property type="entry name" value="Endo/exonuclease/phosphatase"/>
</dbReference>
<dbReference type="EMBL" id="QUSG01000005">
    <property type="protein sequence ID" value="KAA3527969.1"/>
    <property type="molecule type" value="Genomic_DNA"/>
</dbReference>
<feature type="domain" description="Endonuclease/exonuclease/phosphatase" evidence="1">
    <location>
        <begin position="8"/>
        <end position="236"/>
    </location>
</feature>
<dbReference type="Proteomes" id="UP000436911">
    <property type="component" value="Unassembled WGS sequence"/>
</dbReference>
<dbReference type="Pfam" id="PF03372">
    <property type="entry name" value="Exo_endo_phos"/>
    <property type="match status" value="1"/>
</dbReference>
<name>A0A368P0S3_AGRVI</name>
<reference evidence="2 3" key="1">
    <citation type="submission" date="2018-08" db="EMBL/GenBank/DDBJ databases">
        <title>Genome sequencing of Agrobacterium vitis strain ICMP 10754.</title>
        <authorList>
            <person name="Visnovsky S.B."/>
            <person name="Pitman A.R."/>
        </authorList>
    </citation>
    <scope>NUCLEOTIDE SEQUENCE [LARGE SCALE GENOMIC DNA]</scope>
    <source>
        <strain evidence="2 3">ICMP 10754</strain>
    </source>
</reference>
<dbReference type="SUPFAM" id="SSF56219">
    <property type="entry name" value="DNase I-like"/>
    <property type="match status" value="1"/>
</dbReference>
<dbReference type="AlphaFoldDB" id="A0A368P0S3"/>
<dbReference type="GeneID" id="60680240"/>
<sequence length="245" mass="26643">MSSIFRLLTYNIHSCIGTDRRLDPARIAEVIAATKADIVCLQEVDVGRNRTSGIDQADVIAGYLTMQSHFHSALNVAEERYGDALLTRFPTRIVQQGMLPSRGEQRGALLVEVLIGDISVNVCVTHFGLRAGERAEQARALLGVEWLGPLLEAGAPIVVAADLNAVPNSKAFKLLTARLADATKASLESENLSRSKPTFPSRFPFLRLDHVLTSGGLNILDARVIDTPLARRASDHLPLLVTMQI</sequence>
<dbReference type="GO" id="GO:0003824">
    <property type="term" value="F:catalytic activity"/>
    <property type="evidence" value="ECO:0007669"/>
    <property type="project" value="InterPro"/>
</dbReference>
<dbReference type="GO" id="GO:0006506">
    <property type="term" value="P:GPI anchor biosynthetic process"/>
    <property type="evidence" value="ECO:0007669"/>
    <property type="project" value="TreeGrafter"/>
</dbReference>
<gene>
    <name evidence="2" type="ORF">DXT89_11975</name>
</gene>
<evidence type="ECO:0000259" key="1">
    <source>
        <dbReference type="Pfam" id="PF03372"/>
    </source>
</evidence>
<dbReference type="PANTHER" id="PTHR14859">
    <property type="entry name" value="CALCOFLUOR WHITE HYPERSENSITIVE PROTEIN PRECURSOR"/>
    <property type="match status" value="1"/>
</dbReference>
<dbReference type="PANTHER" id="PTHR14859:SF15">
    <property type="entry name" value="ENDONUCLEASE_EXONUCLEASE_PHOSPHATASE DOMAIN-CONTAINING PROTEIN"/>
    <property type="match status" value="1"/>
</dbReference>